<dbReference type="Gene3D" id="1.10.10.10">
    <property type="entry name" value="Winged helix-like DNA-binding domain superfamily/Winged helix DNA-binding domain"/>
    <property type="match status" value="1"/>
</dbReference>
<evidence type="ECO:0000313" key="4">
    <source>
        <dbReference type="Proteomes" id="UP001370348"/>
    </source>
</evidence>
<keyword evidence="4" id="KW-1185">Reference proteome</keyword>
<gene>
    <name evidence="3" type="ORF">LZC94_37170</name>
</gene>
<sequence length="284" mass="30969">MAPTAKSLILDLLSAAGGGVSITVKKLAVACSLFDISENSVRVTLVRLSSAGLIEAAGRGEYRLGEVAAELATEVAGWRTAEMRVRNWGGDYVAVHGSAPVGSDRSVRKRRARALQMLGFRELERGLSVRPNNLDGGIDSVRSRLHTLGLELEASVFCASGFDPELDARARHLWDGKALEASYRRLRSRMDAWLERAPELDLDVQAREVFLLGASAIRQVVYDPLLPAPLVDAEARRAFVQDVQAFDRAGRAIWRRFLGLRLGSAALSTVQPSDDNPPPDGWIQ</sequence>
<reference evidence="3 4" key="1">
    <citation type="submission" date="2021-12" db="EMBL/GenBank/DDBJ databases">
        <title>Discovery of the Pendulisporaceae a myxobacterial family with distinct sporulation behavior and unique specialized metabolism.</title>
        <authorList>
            <person name="Garcia R."/>
            <person name="Popoff A."/>
            <person name="Bader C.D."/>
            <person name="Loehr J."/>
            <person name="Walesch S."/>
            <person name="Walt C."/>
            <person name="Boldt J."/>
            <person name="Bunk B."/>
            <person name="Haeckl F.J.F.P.J."/>
            <person name="Gunesch A.P."/>
            <person name="Birkelbach J."/>
            <person name="Nuebel U."/>
            <person name="Pietschmann T."/>
            <person name="Bach T."/>
            <person name="Mueller R."/>
        </authorList>
    </citation>
    <scope>NUCLEOTIDE SEQUENCE [LARGE SCALE GENOMIC DNA]</scope>
    <source>
        <strain evidence="3 4">MSr11954</strain>
    </source>
</reference>
<dbReference type="InterPro" id="IPR036388">
    <property type="entry name" value="WH-like_DNA-bd_sf"/>
</dbReference>
<name>A0ABZ2LRB5_9BACT</name>
<organism evidence="3 4">
    <name type="scientific">Pendulispora albinea</name>
    <dbReference type="NCBI Taxonomy" id="2741071"/>
    <lineage>
        <taxon>Bacteria</taxon>
        <taxon>Pseudomonadati</taxon>
        <taxon>Myxococcota</taxon>
        <taxon>Myxococcia</taxon>
        <taxon>Myxococcales</taxon>
        <taxon>Sorangiineae</taxon>
        <taxon>Pendulisporaceae</taxon>
        <taxon>Pendulispora</taxon>
    </lineage>
</organism>
<dbReference type="Proteomes" id="UP001370348">
    <property type="component" value="Chromosome"/>
</dbReference>
<feature type="domain" description="Transcriptional repressor PaaX-like N-terminal" evidence="1">
    <location>
        <begin position="5"/>
        <end position="66"/>
    </location>
</feature>
<dbReference type="EMBL" id="CP089984">
    <property type="protein sequence ID" value="WXB13463.1"/>
    <property type="molecule type" value="Genomic_DNA"/>
</dbReference>
<evidence type="ECO:0000313" key="3">
    <source>
        <dbReference type="EMBL" id="WXB13463.1"/>
    </source>
</evidence>
<evidence type="ECO:0000259" key="1">
    <source>
        <dbReference type="Pfam" id="PF07848"/>
    </source>
</evidence>
<proteinExistence type="predicted"/>
<evidence type="ECO:0008006" key="5">
    <source>
        <dbReference type="Google" id="ProtNLM"/>
    </source>
</evidence>
<protein>
    <recommendedName>
        <fullName evidence="5">PaaX family transcriptional regulator</fullName>
    </recommendedName>
</protein>
<dbReference type="PANTHER" id="PTHR30319">
    <property type="entry name" value="PHENYLACETIC ACID REGULATOR-RELATED TRANSCRIPTIONAL REPRESSOR"/>
    <property type="match status" value="1"/>
</dbReference>
<evidence type="ECO:0000259" key="2">
    <source>
        <dbReference type="Pfam" id="PF08223"/>
    </source>
</evidence>
<dbReference type="RefSeq" id="WP_394823073.1">
    <property type="nucleotide sequence ID" value="NZ_CP089984.1"/>
</dbReference>
<feature type="domain" description="Transcriptional repressor PaaX-like C-terminal" evidence="2">
    <location>
        <begin position="174"/>
        <end position="255"/>
    </location>
</feature>
<dbReference type="PANTHER" id="PTHR30319:SF1">
    <property type="entry name" value="TRANSCRIPTIONAL REPRESSOR PAAX"/>
    <property type="match status" value="1"/>
</dbReference>
<dbReference type="InterPro" id="IPR013225">
    <property type="entry name" value="PaaX_C"/>
</dbReference>
<dbReference type="Gene3D" id="3.30.70.2650">
    <property type="match status" value="1"/>
</dbReference>
<dbReference type="Pfam" id="PF08223">
    <property type="entry name" value="PaaX_C"/>
    <property type="match status" value="1"/>
</dbReference>
<dbReference type="Pfam" id="PF07848">
    <property type="entry name" value="PaaX"/>
    <property type="match status" value="1"/>
</dbReference>
<dbReference type="InterPro" id="IPR012906">
    <property type="entry name" value="PaaX-like_N"/>
</dbReference>
<accession>A0ABZ2LRB5</accession>